<organism evidence="3 4">
    <name type="scientific">Coprinellus micaceus</name>
    <name type="common">Glistening ink-cap mushroom</name>
    <name type="synonym">Coprinus micaceus</name>
    <dbReference type="NCBI Taxonomy" id="71717"/>
    <lineage>
        <taxon>Eukaryota</taxon>
        <taxon>Fungi</taxon>
        <taxon>Dikarya</taxon>
        <taxon>Basidiomycota</taxon>
        <taxon>Agaricomycotina</taxon>
        <taxon>Agaricomycetes</taxon>
        <taxon>Agaricomycetidae</taxon>
        <taxon>Agaricales</taxon>
        <taxon>Agaricineae</taxon>
        <taxon>Psathyrellaceae</taxon>
        <taxon>Coprinellus</taxon>
    </lineage>
</organism>
<keyword evidence="2" id="KW-0732">Signal</keyword>
<comment type="caution">
    <text evidence="3">The sequence shown here is derived from an EMBL/GenBank/DDBJ whole genome shotgun (WGS) entry which is preliminary data.</text>
</comment>
<feature type="compositionally biased region" description="Basic residues" evidence="1">
    <location>
        <begin position="57"/>
        <end position="67"/>
    </location>
</feature>
<dbReference type="EMBL" id="QPFP01000005">
    <property type="protein sequence ID" value="TEB36776.1"/>
    <property type="molecule type" value="Genomic_DNA"/>
</dbReference>
<protein>
    <submittedName>
        <fullName evidence="3">Uncharacterized protein</fullName>
    </submittedName>
</protein>
<evidence type="ECO:0000313" key="4">
    <source>
        <dbReference type="Proteomes" id="UP000298030"/>
    </source>
</evidence>
<sequence>MHFRVFLQGAVLAMLVLGIEALPTGSKGTLNPKASITSWPVKSGPERLPPPKAAAPRIKKGTRRSHPPKVPVPKSRVGSVIGAPARKGTNKTKGAACTSAGVAVTHPTGKEPTAFPKDAESIIERVDISMSAEIGDFHRTQPGCEGAFYLTDSIVAAAQFVCYEGRGAPEIATVLKFQWTPPPGLKVKPFTRTGDDIVDNSRTVRPPMDGPDDVNLTKHFYQYSIVKQSAADKGLKYQEKYVFECKDIPKGKDAIAAKDYVRGQGKDMNDFLQYVKQLKVSALDLGFGKPQC</sequence>
<reference evidence="3 4" key="1">
    <citation type="journal article" date="2019" name="Nat. Ecol. Evol.">
        <title>Megaphylogeny resolves global patterns of mushroom evolution.</title>
        <authorList>
            <person name="Varga T."/>
            <person name="Krizsan K."/>
            <person name="Foldi C."/>
            <person name="Dima B."/>
            <person name="Sanchez-Garcia M."/>
            <person name="Sanchez-Ramirez S."/>
            <person name="Szollosi G.J."/>
            <person name="Szarkandi J.G."/>
            <person name="Papp V."/>
            <person name="Albert L."/>
            <person name="Andreopoulos W."/>
            <person name="Angelini C."/>
            <person name="Antonin V."/>
            <person name="Barry K.W."/>
            <person name="Bougher N.L."/>
            <person name="Buchanan P."/>
            <person name="Buyck B."/>
            <person name="Bense V."/>
            <person name="Catcheside P."/>
            <person name="Chovatia M."/>
            <person name="Cooper J."/>
            <person name="Damon W."/>
            <person name="Desjardin D."/>
            <person name="Finy P."/>
            <person name="Geml J."/>
            <person name="Haridas S."/>
            <person name="Hughes K."/>
            <person name="Justo A."/>
            <person name="Karasinski D."/>
            <person name="Kautmanova I."/>
            <person name="Kiss B."/>
            <person name="Kocsube S."/>
            <person name="Kotiranta H."/>
            <person name="LaButti K.M."/>
            <person name="Lechner B.E."/>
            <person name="Liimatainen K."/>
            <person name="Lipzen A."/>
            <person name="Lukacs Z."/>
            <person name="Mihaltcheva S."/>
            <person name="Morgado L.N."/>
            <person name="Niskanen T."/>
            <person name="Noordeloos M.E."/>
            <person name="Ohm R.A."/>
            <person name="Ortiz-Santana B."/>
            <person name="Ovrebo C."/>
            <person name="Racz N."/>
            <person name="Riley R."/>
            <person name="Savchenko A."/>
            <person name="Shiryaev A."/>
            <person name="Soop K."/>
            <person name="Spirin V."/>
            <person name="Szebenyi C."/>
            <person name="Tomsovsky M."/>
            <person name="Tulloss R.E."/>
            <person name="Uehling J."/>
            <person name="Grigoriev I.V."/>
            <person name="Vagvolgyi C."/>
            <person name="Papp T."/>
            <person name="Martin F.M."/>
            <person name="Miettinen O."/>
            <person name="Hibbett D.S."/>
            <person name="Nagy L.G."/>
        </authorList>
    </citation>
    <scope>NUCLEOTIDE SEQUENCE [LARGE SCALE GENOMIC DNA]</scope>
    <source>
        <strain evidence="3 4">FP101781</strain>
    </source>
</reference>
<evidence type="ECO:0000256" key="2">
    <source>
        <dbReference type="SAM" id="SignalP"/>
    </source>
</evidence>
<dbReference type="AlphaFoldDB" id="A0A4Y7TRI4"/>
<gene>
    <name evidence="3" type="ORF">FA13DRAFT_1727128</name>
</gene>
<feature type="chain" id="PRO_5021505751" evidence="2">
    <location>
        <begin position="22"/>
        <end position="292"/>
    </location>
</feature>
<feature type="region of interest" description="Disordered" evidence="1">
    <location>
        <begin position="37"/>
        <end position="94"/>
    </location>
</feature>
<evidence type="ECO:0000313" key="3">
    <source>
        <dbReference type="EMBL" id="TEB36776.1"/>
    </source>
</evidence>
<evidence type="ECO:0000256" key="1">
    <source>
        <dbReference type="SAM" id="MobiDB-lite"/>
    </source>
</evidence>
<accession>A0A4Y7TRI4</accession>
<dbReference type="OrthoDB" id="3059243at2759"/>
<proteinExistence type="predicted"/>
<name>A0A4Y7TRI4_COPMI</name>
<dbReference type="Proteomes" id="UP000298030">
    <property type="component" value="Unassembled WGS sequence"/>
</dbReference>
<keyword evidence="4" id="KW-1185">Reference proteome</keyword>
<feature type="signal peptide" evidence="2">
    <location>
        <begin position="1"/>
        <end position="21"/>
    </location>
</feature>